<evidence type="ECO:0000256" key="2">
    <source>
        <dbReference type="PROSITE-ProRule" id="PRU01363"/>
    </source>
</evidence>
<keyword evidence="1" id="KW-0808">Transferase</keyword>
<keyword evidence="6" id="KW-1185">Reference proteome</keyword>
<dbReference type="PANTHER" id="PTHR43775:SF51">
    <property type="entry name" value="INACTIVE PHENOLPHTHIOCEROL SYNTHESIS POLYKETIDE SYNTHASE TYPE I PKS1-RELATED"/>
    <property type="match status" value="1"/>
</dbReference>
<reference evidence="5 6" key="1">
    <citation type="journal article" date="2013" name="ISME J.">
        <title>A metabolic model for members of the genus Tetrasphaera involved in enhanced biological phosphorus removal.</title>
        <authorList>
            <person name="Kristiansen R."/>
            <person name="Nguyen H.T.T."/>
            <person name="Saunders A.M."/>
            <person name="Nielsen J.L."/>
            <person name="Wimmer R."/>
            <person name="Le V.Q."/>
            <person name="McIlroy S.J."/>
            <person name="Petrovski S."/>
            <person name="Seviour R.J."/>
            <person name="Calteau A."/>
            <person name="Nielsen K.L."/>
            <person name="Nielsen P.H."/>
        </authorList>
    </citation>
    <scope>NUCLEOTIDE SEQUENCE [LARGE SCALE GENOMIC DNA]</scope>
    <source>
        <strain evidence="5 6">Ben 74</strain>
    </source>
</reference>
<dbReference type="PROSITE" id="PS52019">
    <property type="entry name" value="PKS_MFAS_DH"/>
    <property type="match status" value="1"/>
</dbReference>
<dbReference type="AlphaFoldDB" id="A0A077MBP0"/>
<dbReference type="Pfam" id="PF14765">
    <property type="entry name" value="PS-DH"/>
    <property type="match status" value="1"/>
</dbReference>
<feature type="domain" description="PKS/mFAS DH" evidence="4">
    <location>
        <begin position="1"/>
        <end position="217"/>
    </location>
</feature>
<dbReference type="Gene3D" id="3.10.129.110">
    <property type="entry name" value="Polyketide synthase dehydratase"/>
    <property type="match status" value="1"/>
</dbReference>
<dbReference type="InterPro" id="IPR049551">
    <property type="entry name" value="PKS_DH_C"/>
</dbReference>
<evidence type="ECO:0000256" key="1">
    <source>
        <dbReference type="ARBA" id="ARBA00022679"/>
    </source>
</evidence>
<dbReference type="STRING" id="1193518.BN13_1540008"/>
<evidence type="ECO:0000313" key="5">
    <source>
        <dbReference type="EMBL" id="CCI52277.1"/>
    </source>
</evidence>
<proteinExistence type="predicted"/>
<dbReference type="Proteomes" id="UP000035720">
    <property type="component" value="Unassembled WGS sequence"/>
</dbReference>
<feature type="region of interest" description="Disordered" evidence="3">
    <location>
        <begin position="197"/>
        <end position="217"/>
    </location>
</feature>
<evidence type="ECO:0000313" key="6">
    <source>
        <dbReference type="Proteomes" id="UP000035720"/>
    </source>
</evidence>
<dbReference type="EMBL" id="CAJC01000062">
    <property type="protein sequence ID" value="CCI52277.1"/>
    <property type="molecule type" value="Genomic_DNA"/>
</dbReference>
<gene>
    <name evidence="5" type="ORF">BN13_1540008</name>
</gene>
<dbReference type="InterPro" id="IPR042104">
    <property type="entry name" value="PKS_dehydratase_sf"/>
</dbReference>
<comment type="caution">
    <text evidence="5">The sequence shown here is derived from an EMBL/GenBank/DDBJ whole genome shotgun (WGS) entry which is preliminary data.</text>
</comment>
<dbReference type="Pfam" id="PF21089">
    <property type="entry name" value="PKS_DH_N"/>
    <property type="match status" value="1"/>
</dbReference>
<dbReference type="GO" id="GO:0006633">
    <property type="term" value="P:fatty acid biosynthetic process"/>
    <property type="evidence" value="ECO:0007669"/>
    <property type="project" value="TreeGrafter"/>
</dbReference>
<dbReference type="InterPro" id="IPR020807">
    <property type="entry name" value="PKS_DH"/>
</dbReference>
<dbReference type="SMART" id="SM00826">
    <property type="entry name" value="PKS_DH"/>
    <property type="match status" value="1"/>
</dbReference>
<name>A0A077MBP0_9MICO</name>
<protein>
    <recommendedName>
        <fullName evidence="4">PKS/mFAS DH domain-containing protein</fullName>
    </recommendedName>
</protein>
<dbReference type="GO" id="GO:0004312">
    <property type="term" value="F:fatty acid synthase activity"/>
    <property type="evidence" value="ECO:0007669"/>
    <property type="project" value="TreeGrafter"/>
</dbReference>
<dbReference type="InterPro" id="IPR049552">
    <property type="entry name" value="PKS_DH_N"/>
</dbReference>
<evidence type="ECO:0000259" key="4">
    <source>
        <dbReference type="PROSITE" id="PS52019"/>
    </source>
</evidence>
<dbReference type="InterPro" id="IPR050091">
    <property type="entry name" value="PKS_NRPS_Biosynth_Enz"/>
</dbReference>
<organism evidence="5 6">
    <name type="scientific">Nostocoides jenkinsii Ben 74</name>
    <dbReference type="NCBI Taxonomy" id="1193518"/>
    <lineage>
        <taxon>Bacteria</taxon>
        <taxon>Bacillati</taxon>
        <taxon>Actinomycetota</taxon>
        <taxon>Actinomycetes</taxon>
        <taxon>Micrococcales</taxon>
        <taxon>Intrasporangiaceae</taxon>
        <taxon>Nostocoides</taxon>
    </lineage>
</organism>
<dbReference type="RefSeq" id="WP_162199994.1">
    <property type="nucleotide sequence ID" value="NZ_HF571038.1"/>
</dbReference>
<dbReference type="InterPro" id="IPR049900">
    <property type="entry name" value="PKS_mFAS_DH"/>
</dbReference>
<accession>A0A077MBP0</accession>
<sequence>MGRRRQCVGDPGTGLVELALAAGQILDRPTLAELTIHAPLVVATPGTALQVVVSDPASDAPAVTIFGRERPDLGSWTMHAEGRLAAARTMAESKVGAPGPAAQTLPVDDVYAVLTDRGFTYGPAFQAVTAAWREGSDLVASLDVTGLDLASHVVHPVLLDAAMHVLAVGGLGAAETPDSALVPFVWSVVRVGPAARATRSPRGCPRRTAWPMPSASL</sequence>
<dbReference type="PANTHER" id="PTHR43775">
    <property type="entry name" value="FATTY ACID SYNTHASE"/>
    <property type="match status" value="1"/>
</dbReference>
<feature type="region of interest" description="C-terminal hotdog fold" evidence="2">
    <location>
        <begin position="102"/>
        <end position="217"/>
    </location>
</feature>
<comment type="caution">
    <text evidence="2">Lacks conserved residue(s) required for the propagation of feature annotation.</text>
</comment>
<feature type="region of interest" description="N-terminal hotdog fold" evidence="2">
    <location>
        <begin position="1"/>
        <end position="91"/>
    </location>
</feature>
<evidence type="ECO:0000256" key="3">
    <source>
        <dbReference type="SAM" id="MobiDB-lite"/>
    </source>
</evidence>